<name>A0ABP0PRH8_9DINO</name>
<evidence type="ECO:0000313" key="3">
    <source>
        <dbReference type="EMBL" id="CAK9078187.1"/>
    </source>
</evidence>
<dbReference type="EMBL" id="CAXAMN010023517">
    <property type="protein sequence ID" value="CAK9078187.1"/>
    <property type="molecule type" value="Genomic_DNA"/>
</dbReference>
<gene>
    <name evidence="3" type="ORF">CCMP2556_LOCUS38529</name>
</gene>
<dbReference type="Proteomes" id="UP001642484">
    <property type="component" value="Unassembled WGS sequence"/>
</dbReference>
<evidence type="ECO:0000256" key="2">
    <source>
        <dbReference type="SAM" id="MobiDB-lite"/>
    </source>
</evidence>
<reference evidence="3 4" key="1">
    <citation type="submission" date="2024-02" db="EMBL/GenBank/DDBJ databases">
        <authorList>
            <person name="Chen Y."/>
            <person name="Shah S."/>
            <person name="Dougan E. K."/>
            <person name="Thang M."/>
            <person name="Chan C."/>
        </authorList>
    </citation>
    <scope>NUCLEOTIDE SEQUENCE [LARGE SCALE GENOMIC DNA]</scope>
</reference>
<keyword evidence="1" id="KW-0175">Coiled coil</keyword>
<proteinExistence type="predicted"/>
<feature type="region of interest" description="Disordered" evidence="2">
    <location>
        <begin position="413"/>
        <end position="437"/>
    </location>
</feature>
<protein>
    <submittedName>
        <fullName evidence="3">Uncharacterized protein</fullName>
    </submittedName>
</protein>
<evidence type="ECO:0000256" key="1">
    <source>
        <dbReference type="SAM" id="Coils"/>
    </source>
</evidence>
<sequence>MKRPAARRQRTQKEARAVKKTVAKMNVASGEVAKGAEWSLLTERGKVLPRFASCMPWSPILASWKVGLKKADPLNLVVDLANQIRWSKDYKAELTRHGVKPGKYLAPEVGEYFSGRWTWSWERKCWMLRVREEQCDANDRQYLYLENVVAILQQKDNMRDIMKYIVEDTTIWPAGAVWLSLTKTKLYLQRPLANVGFARNAQVRGDICTFLEYLYDSVAETLPDFRDEMGSSSTVRLTVEDPYAKEMQNQQSVDESLEEVDLRPRTKPRKRKGQVQINMSRTSATMEERFLPPSSMKEYYEQYRSQKGFHSGAAPFHLTGIGGPGAPHEFTFNRRGDEDLHGFEIENSKWGYAAHPQDVILRLKQAGMKQDVQFYVKSARKAIIIDTAAQAWARGVPWEEALRISEQAMSAAGTGRGLGMPAKRKSNGGKEPKAKLGKVSALTHDDMLTSKVFPMGGPDKYLSHVYNDPAKMLDFADWIDQCAPPDPRMLTDPNLPGVEKISTASIPKEFLDGDYSELPSTIGGGALLPPFSTGYCKGWKRATVALIVLQAIRELDLKDVVSHHIKDVRATVNANRGKGEAEAVSALMTAIPPSVVEILEDAVRKRGMLRFITHEVLSKGTFSSSWSPFVAKIETAVQDAEDEKAAELQRKLRQADLDHLVAQINKDVEALEKHLIPSDRMAEEHALDMKQGVQYVEKWLGKHCTLRKVSDTMDAAIPDFLKWKEQFRSAGEQYIILTLDCTVFPANSTYLAASLKTFATLLSMSSTMIGLVLYPVYQTQTSEAALVKHKQQLDNALLKGGLSVIHMIQVLYEKPDSTAKDSRGLYQPALASFHGHFSNHSFQQCLPVREGKLGPAPLIKVGDFIGYDSDSQPGASARVEQKGIPCHETIVEALLAGMTLNPVDVVMLVDCLPNRFCEMGRAMAARNLKENARAVHYFGYVLNEFDKNLADIRSKVYDSWDTSPTSPPKTRVAREEARSPPSLNLLAWSNGAPLFPAALLSRFQEGTSEHLKMEELKESFVRKFPPAAAPSPSTSGRGGRARAGGLCDFSIDGDQQPLDPSRLIDLPQIPADSFTVARKAECGAAGKKPSIAIDETFGIWLGNLTDADITVQAGELFGFGRGSYEQKEVRDIKDIIHGVPWRLRNDLSLIAFEKELMPMCQLLRKLAVDNGLSEVQLPDHILTPRMAEGGTVPVCFRYEIKPVASMTTNVFKPVREDREDPDWRHSTLGGYFVGHMEKLVDNKRASVVWEAMS</sequence>
<keyword evidence="4" id="KW-1185">Reference proteome</keyword>
<organism evidence="3 4">
    <name type="scientific">Durusdinium trenchii</name>
    <dbReference type="NCBI Taxonomy" id="1381693"/>
    <lineage>
        <taxon>Eukaryota</taxon>
        <taxon>Sar</taxon>
        <taxon>Alveolata</taxon>
        <taxon>Dinophyceae</taxon>
        <taxon>Suessiales</taxon>
        <taxon>Symbiodiniaceae</taxon>
        <taxon>Durusdinium</taxon>
    </lineage>
</organism>
<evidence type="ECO:0000313" key="4">
    <source>
        <dbReference type="Proteomes" id="UP001642484"/>
    </source>
</evidence>
<comment type="caution">
    <text evidence="3">The sequence shown here is derived from an EMBL/GenBank/DDBJ whole genome shotgun (WGS) entry which is preliminary data.</text>
</comment>
<accession>A0ABP0PRH8</accession>
<feature type="region of interest" description="Disordered" evidence="2">
    <location>
        <begin position="247"/>
        <end position="277"/>
    </location>
</feature>
<feature type="coiled-coil region" evidence="1">
    <location>
        <begin position="630"/>
        <end position="658"/>
    </location>
</feature>